<dbReference type="Gene3D" id="3.40.190.10">
    <property type="entry name" value="Periplasmic binding protein-like II"/>
    <property type="match status" value="2"/>
</dbReference>
<name>A0ABS7SXM8_9FIRM</name>
<dbReference type="RefSeq" id="WP_223418179.1">
    <property type="nucleotide sequence ID" value="NZ_JAIPME010000002.1"/>
</dbReference>
<evidence type="ECO:0000313" key="6">
    <source>
        <dbReference type="Proteomes" id="UP000734271"/>
    </source>
</evidence>
<accession>A0ABS7SXM8</accession>
<evidence type="ECO:0000256" key="3">
    <source>
        <dbReference type="ARBA" id="ARBA00022729"/>
    </source>
</evidence>
<feature type="chain" id="PRO_5046859317" evidence="4">
    <location>
        <begin position="19"/>
        <end position="445"/>
    </location>
</feature>
<feature type="signal peptide" evidence="4">
    <location>
        <begin position="1"/>
        <end position="18"/>
    </location>
</feature>
<dbReference type="PANTHER" id="PTHR30061">
    <property type="entry name" value="MALTOSE-BINDING PERIPLASMIC PROTEIN"/>
    <property type="match status" value="1"/>
</dbReference>
<sequence>MKKGIKTIMALSLAFVMAACGGAKDGGKEAADTGKEAANKDASAKLSVQVEEAWLPHYEKAAERVKEKFPNAEIEFKTMGAFDHLDIIDATDASNEDVADLFAIPADRLYGLHGNDILAAIDSKKLAGEIGGWDDFDKGIGGNFNIDGEYFAFPFNIETLITYVNKANAEEKGIDLSKPIEINDVADESTVLLPIFDAWYGVAATNSSGIELLGKKEDGTLYSDFTKEWDELEPEKQATVKALFDYWKKHNEAGTQLFDADAGWGYIDDTFKPGKGGVARLGGPWDAAPISEQAGEDNLEIFPISQLTLAGKALTHWQGGWGLAMNARIEEDADKVAIAEAMIEEIVNPEFAADLYKATGKVLENVSAETYQGMDLPETDKKIIAATIESYKEAPARPLFKEWGDVWDTYKNAILSWNSVKPADEKAAYAELKASFDSMMANFNH</sequence>
<evidence type="ECO:0000256" key="1">
    <source>
        <dbReference type="ARBA" id="ARBA00008520"/>
    </source>
</evidence>
<dbReference type="EMBL" id="JAIPME010000002">
    <property type="protein sequence ID" value="MBZ2386246.1"/>
    <property type="molecule type" value="Genomic_DNA"/>
</dbReference>
<dbReference type="PROSITE" id="PS51257">
    <property type="entry name" value="PROKAR_LIPOPROTEIN"/>
    <property type="match status" value="1"/>
</dbReference>
<dbReference type="SUPFAM" id="SSF53850">
    <property type="entry name" value="Periplasmic binding protein-like II"/>
    <property type="match status" value="1"/>
</dbReference>
<keyword evidence="3 4" id="KW-0732">Signal</keyword>
<dbReference type="PANTHER" id="PTHR30061:SF50">
    <property type="entry name" value="MALTOSE_MALTODEXTRIN-BINDING PERIPLASMIC PROTEIN"/>
    <property type="match status" value="1"/>
</dbReference>
<keyword evidence="6" id="KW-1185">Reference proteome</keyword>
<dbReference type="Proteomes" id="UP000734271">
    <property type="component" value="Unassembled WGS sequence"/>
</dbReference>
<comment type="caution">
    <text evidence="5">The sequence shown here is derived from an EMBL/GenBank/DDBJ whole genome shotgun (WGS) entry which is preliminary data.</text>
</comment>
<organism evidence="5 6">
    <name type="scientific">Anaerococcus murdochii</name>
    <dbReference type="NCBI Taxonomy" id="411577"/>
    <lineage>
        <taxon>Bacteria</taxon>
        <taxon>Bacillati</taxon>
        <taxon>Bacillota</taxon>
        <taxon>Tissierellia</taxon>
        <taxon>Tissierellales</taxon>
        <taxon>Peptoniphilaceae</taxon>
        <taxon>Anaerococcus</taxon>
    </lineage>
</organism>
<proteinExistence type="inferred from homology"/>
<reference evidence="5 6" key="1">
    <citation type="submission" date="2021-08" db="EMBL/GenBank/DDBJ databases">
        <title>FDA dAtabase for Regulatory Grade micrObial Sequences (FDA-ARGOS): Supporting development and validation of Infectious Disease Dx tests.</title>
        <authorList>
            <person name="Sproer C."/>
            <person name="Gronow S."/>
            <person name="Severitt S."/>
            <person name="Schroder I."/>
            <person name="Tallon L."/>
            <person name="Sadzewicz L."/>
            <person name="Zhao X."/>
            <person name="Boylan J."/>
            <person name="Ott S."/>
            <person name="Bowen H."/>
            <person name="Vavikolanu K."/>
            <person name="Hazen T."/>
            <person name="Aluvathingal J."/>
            <person name="Nadendla S."/>
            <person name="Lowell S."/>
            <person name="Myers T."/>
            <person name="Yan Y."/>
            <person name="Sichtig H."/>
        </authorList>
    </citation>
    <scope>NUCLEOTIDE SEQUENCE [LARGE SCALE GENOMIC DNA]</scope>
    <source>
        <strain evidence="5 6">FDAARGOS_1460</strain>
    </source>
</reference>
<evidence type="ECO:0000313" key="5">
    <source>
        <dbReference type="EMBL" id="MBZ2386246.1"/>
    </source>
</evidence>
<keyword evidence="2" id="KW-0813">Transport</keyword>
<evidence type="ECO:0000256" key="4">
    <source>
        <dbReference type="SAM" id="SignalP"/>
    </source>
</evidence>
<evidence type="ECO:0000256" key="2">
    <source>
        <dbReference type="ARBA" id="ARBA00022448"/>
    </source>
</evidence>
<comment type="similarity">
    <text evidence="1">Belongs to the bacterial solute-binding protein 1 family.</text>
</comment>
<gene>
    <name evidence="5" type="ORF">K8P03_02895</name>
</gene>
<protein>
    <submittedName>
        <fullName evidence="5">Sugar ABC transporter substrate-binding protein</fullName>
    </submittedName>
</protein>